<accession>A0AAD6U9I0</accession>
<keyword evidence="11" id="KW-0833">Ubl conjugation pathway</keyword>
<dbReference type="SUPFAM" id="SSF57850">
    <property type="entry name" value="RING/U-box"/>
    <property type="match status" value="1"/>
</dbReference>
<evidence type="ECO:0000256" key="12">
    <source>
        <dbReference type="ARBA" id="ARBA00022833"/>
    </source>
</evidence>
<reference evidence="23" key="1">
    <citation type="submission" date="2023-03" db="EMBL/GenBank/DDBJ databases">
        <title>Massive genome expansion in bonnet fungi (Mycena s.s.) driven by repeated elements and novel gene families across ecological guilds.</title>
        <authorList>
            <consortium name="Lawrence Berkeley National Laboratory"/>
            <person name="Harder C.B."/>
            <person name="Miyauchi S."/>
            <person name="Viragh M."/>
            <person name="Kuo A."/>
            <person name="Thoen E."/>
            <person name="Andreopoulos B."/>
            <person name="Lu D."/>
            <person name="Skrede I."/>
            <person name="Drula E."/>
            <person name="Henrissat B."/>
            <person name="Morin E."/>
            <person name="Kohler A."/>
            <person name="Barry K."/>
            <person name="LaButti K."/>
            <person name="Morin E."/>
            <person name="Salamov A."/>
            <person name="Lipzen A."/>
            <person name="Mereny Z."/>
            <person name="Hegedus B."/>
            <person name="Baldrian P."/>
            <person name="Stursova M."/>
            <person name="Weitz H."/>
            <person name="Taylor A."/>
            <person name="Grigoriev I.V."/>
            <person name="Nagy L.G."/>
            <person name="Martin F."/>
            <person name="Kauserud H."/>
        </authorList>
    </citation>
    <scope>NUCLEOTIDE SEQUENCE</scope>
    <source>
        <strain evidence="23">CBHHK173m</strain>
    </source>
</reference>
<evidence type="ECO:0000313" key="23">
    <source>
        <dbReference type="EMBL" id="KAJ7090341.1"/>
    </source>
</evidence>
<dbReference type="InterPro" id="IPR013083">
    <property type="entry name" value="Znf_RING/FYVE/PHD"/>
</dbReference>
<dbReference type="GO" id="GO:0005634">
    <property type="term" value="C:nucleus"/>
    <property type="evidence" value="ECO:0007669"/>
    <property type="project" value="UniProtKB-SubCell"/>
</dbReference>
<dbReference type="GO" id="GO:0008270">
    <property type="term" value="F:zinc ion binding"/>
    <property type="evidence" value="ECO:0007669"/>
    <property type="project" value="UniProtKB-KW"/>
</dbReference>
<dbReference type="PROSITE" id="PS50089">
    <property type="entry name" value="ZF_RING_2"/>
    <property type="match status" value="1"/>
</dbReference>
<evidence type="ECO:0000256" key="10">
    <source>
        <dbReference type="ARBA" id="ARBA00022771"/>
    </source>
</evidence>
<feature type="compositionally biased region" description="Basic and acidic residues" evidence="20">
    <location>
        <begin position="288"/>
        <end position="316"/>
    </location>
</feature>
<comment type="pathway">
    <text evidence="3">Protein modification; protein ubiquitination.</text>
</comment>
<dbReference type="SMART" id="SM00734">
    <property type="entry name" value="ZnF_Rad18"/>
    <property type="match status" value="1"/>
</dbReference>
<evidence type="ECO:0000256" key="13">
    <source>
        <dbReference type="ARBA" id="ARBA00023125"/>
    </source>
</evidence>
<keyword evidence="8" id="KW-0479">Metal-binding</keyword>
<dbReference type="GO" id="GO:0006301">
    <property type="term" value="P:DNA damage tolerance"/>
    <property type="evidence" value="ECO:0007669"/>
    <property type="project" value="InterPro"/>
</dbReference>
<feature type="domain" description="SAP" evidence="22">
    <location>
        <begin position="228"/>
        <end position="262"/>
    </location>
</feature>
<evidence type="ECO:0000256" key="17">
    <source>
        <dbReference type="ARBA" id="ARBA00074353"/>
    </source>
</evidence>
<dbReference type="GO" id="GO:0097505">
    <property type="term" value="C:Rad6-Rad18 complex"/>
    <property type="evidence" value="ECO:0007669"/>
    <property type="project" value="TreeGrafter"/>
</dbReference>
<evidence type="ECO:0000256" key="11">
    <source>
        <dbReference type="ARBA" id="ARBA00022786"/>
    </source>
</evidence>
<feature type="compositionally biased region" description="Basic and acidic residues" evidence="20">
    <location>
        <begin position="210"/>
        <end position="220"/>
    </location>
</feature>
<evidence type="ECO:0000256" key="15">
    <source>
        <dbReference type="ARBA" id="ARBA00023242"/>
    </source>
</evidence>
<feature type="compositionally biased region" description="Low complexity" evidence="20">
    <location>
        <begin position="326"/>
        <end position="357"/>
    </location>
</feature>
<comment type="caution">
    <text evidence="23">The sequence shown here is derived from an EMBL/GenBank/DDBJ whole genome shotgun (WGS) entry which is preliminary data.</text>
</comment>
<dbReference type="InterPro" id="IPR006642">
    <property type="entry name" value="Rad18_UBZ4"/>
</dbReference>
<keyword evidence="13" id="KW-0238">DNA-binding</keyword>
<feature type="region of interest" description="Disordered" evidence="20">
    <location>
        <begin position="121"/>
        <end position="156"/>
    </location>
</feature>
<feature type="compositionally biased region" description="Polar residues" evidence="20">
    <location>
        <begin position="126"/>
        <end position="135"/>
    </location>
</feature>
<evidence type="ECO:0000256" key="8">
    <source>
        <dbReference type="ARBA" id="ARBA00022723"/>
    </source>
</evidence>
<dbReference type="GO" id="GO:0061630">
    <property type="term" value="F:ubiquitin protein ligase activity"/>
    <property type="evidence" value="ECO:0007669"/>
    <property type="project" value="UniProtKB-EC"/>
</dbReference>
<evidence type="ECO:0000256" key="7">
    <source>
        <dbReference type="ARBA" id="ARBA00022679"/>
    </source>
</evidence>
<evidence type="ECO:0000256" key="19">
    <source>
        <dbReference type="PROSITE-ProRule" id="PRU00175"/>
    </source>
</evidence>
<dbReference type="InterPro" id="IPR001841">
    <property type="entry name" value="Znf_RING"/>
</dbReference>
<keyword evidence="14" id="KW-0234">DNA repair</keyword>
<keyword evidence="7" id="KW-0808">Transferase</keyword>
<comment type="catalytic activity">
    <reaction evidence="1">
        <text>S-ubiquitinyl-[E2 ubiquitin-conjugating enzyme]-L-cysteine + [acceptor protein]-L-lysine = [E2 ubiquitin-conjugating enzyme]-L-cysteine + N(6)-ubiquitinyl-[acceptor protein]-L-lysine.</text>
        <dbReference type="EC" id="2.3.2.27"/>
    </reaction>
</comment>
<organism evidence="23 24">
    <name type="scientific">Mycena belliarum</name>
    <dbReference type="NCBI Taxonomy" id="1033014"/>
    <lineage>
        <taxon>Eukaryota</taxon>
        <taxon>Fungi</taxon>
        <taxon>Dikarya</taxon>
        <taxon>Basidiomycota</taxon>
        <taxon>Agaricomycotina</taxon>
        <taxon>Agaricomycetes</taxon>
        <taxon>Agaricomycetidae</taxon>
        <taxon>Agaricales</taxon>
        <taxon>Marasmiineae</taxon>
        <taxon>Mycenaceae</taxon>
        <taxon>Mycena</taxon>
    </lineage>
</organism>
<evidence type="ECO:0000313" key="24">
    <source>
        <dbReference type="Proteomes" id="UP001222325"/>
    </source>
</evidence>
<evidence type="ECO:0000256" key="5">
    <source>
        <dbReference type="ARBA" id="ARBA00012483"/>
    </source>
</evidence>
<keyword evidence="15" id="KW-0539">Nucleus</keyword>
<comment type="similarity">
    <text evidence="4">Belongs to the RAD18 family.</text>
</comment>
<keyword evidence="10 19" id="KW-0863">Zinc-finger</keyword>
<dbReference type="PANTHER" id="PTHR14134:SF2">
    <property type="entry name" value="E3 UBIQUITIN-PROTEIN LIGASE RAD18"/>
    <property type="match status" value="1"/>
</dbReference>
<dbReference type="GO" id="GO:0006281">
    <property type="term" value="P:DNA repair"/>
    <property type="evidence" value="ECO:0007669"/>
    <property type="project" value="UniProtKB-KW"/>
</dbReference>
<evidence type="ECO:0000256" key="4">
    <source>
        <dbReference type="ARBA" id="ARBA00009506"/>
    </source>
</evidence>
<evidence type="ECO:0000256" key="9">
    <source>
        <dbReference type="ARBA" id="ARBA00022763"/>
    </source>
</evidence>
<dbReference type="EC" id="2.3.2.27" evidence="5"/>
<dbReference type="GO" id="GO:0006513">
    <property type="term" value="P:protein monoubiquitination"/>
    <property type="evidence" value="ECO:0007669"/>
    <property type="project" value="InterPro"/>
</dbReference>
<evidence type="ECO:0000256" key="20">
    <source>
        <dbReference type="SAM" id="MobiDB-lite"/>
    </source>
</evidence>
<dbReference type="NCBIfam" id="TIGR00599">
    <property type="entry name" value="rad18"/>
    <property type="match status" value="1"/>
</dbReference>
<dbReference type="SMART" id="SM00513">
    <property type="entry name" value="SAP"/>
    <property type="match status" value="1"/>
</dbReference>
<dbReference type="PROSITE" id="PS50800">
    <property type="entry name" value="SAP"/>
    <property type="match status" value="1"/>
</dbReference>
<dbReference type="Proteomes" id="UP001222325">
    <property type="component" value="Unassembled WGS sequence"/>
</dbReference>
<comment type="subcellular location">
    <subcellularLocation>
        <location evidence="2">Nucleus</location>
    </subcellularLocation>
</comment>
<feature type="compositionally biased region" description="Low complexity" evidence="20">
    <location>
        <begin position="184"/>
        <end position="198"/>
    </location>
</feature>
<name>A0AAD6U9I0_9AGAR</name>
<dbReference type="Pfam" id="PF02037">
    <property type="entry name" value="SAP"/>
    <property type="match status" value="1"/>
</dbReference>
<feature type="region of interest" description="Disordered" evidence="20">
    <location>
        <begin position="178"/>
        <end position="220"/>
    </location>
</feature>
<evidence type="ECO:0000256" key="6">
    <source>
        <dbReference type="ARBA" id="ARBA00015551"/>
    </source>
</evidence>
<evidence type="ECO:0000256" key="2">
    <source>
        <dbReference type="ARBA" id="ARBA00004123"/>
    </source>
</evidence>
<evidence type="ECO:0000256" key="16">
    <source>
        <dbReference type="ARBA" id="ARBA00031783"/>
    </source>
</evidence>
<gene>
    <name evidence="23" type="ORF">B0H15DRAFT_838224</name>
</gene>
<dbReference type="Gene3D" id="3.30.40.10">
    <property type="entry name" value="Zinc/RING finger domain, C3HC4 (zinc finger)"/>
    <property type="match status" value="1"/>
</dbReference>
<evidence type="ECO:0000256" key="14">
    <source>
        <dbReference type="ARBA" id="ARBA00023204"/>
    </source>
</evidence>
<dbReference type="PROSITE" id="PS00518">
    <property type="entry name" value="ZF_RING_1"/>
    <property type="match status" value="1"/>
</dbReference>
<protein>
    <recommendedName>
        <fullName evidence="6">Postreplication repair E3 ubiquitin-protein ligase RAD18</fullName>
        <ecNumber evidence="5">2.3.2.27</ecNumber>
    </recommendedName>
    <alternativeName>
        <fullName evidence="17">Postreplication repair E3 ubiquitin-protein ligase rad18</fullName>
    </alternativeName>
    <alternativeName>
        <fullName evidence="16 18">RING-type E3 ubiquitin transferase RAD18</fullName>
    </alternativeName>
</protein>
<dbReference type="InterPro" id="IPR003034">
    <property type="entry name" value="SAP_dom"/>
</dbReference>
<evidence type="ECO:0000259" key="21">
    <source>
        <dbReference type="PROSITE" id="PS50089"/>
    </source>
</evidence>
<evidence type="ECO:0000256" key="18">
    <source>
        <dbReference type="ARBA" id="ARBA00082369"/>
    </source>
</evidence>
<dbReference type="InterPro" id="IPR039577">
    <property type="entry name" value="Rad18"/>
</dbReference>
<dbReference type="InterPro" id="IPR004580">
    <property type="entry name" value="Rad18_fungi"/>
</dbReference>
<feature type="domain" description="RING-type" evidence="21">
    <location>
        <begin position="34"/>
        <end position="72"/>
    </location>
</feature>
<keyword evidence="24" id="KW-1185">Reference proteome</keyword>
<sequence length="366" mass="40681">MNSNKLSVLLAQNVPDSTDFPVPSLRQLDDSLRCPICSKFYDGPVSLQCGHCFCSMCIRENLAIKPHCPACRQNANESHLRPNPVTEEVVASWKLSRSYVLNLAKQDECIKEPLKKKRRLDASCDAGSSRTSSTESRADFDKGPSDAPDSSAPTPETIVKCPVCNASLKFKEINGHMDNNCEVKSSAPPSKSQKSQWSDLMRGAPTSKGKGKEKMAESEGDRLPKVSYDTLKEKQLRDKLMAHGLPTTGERATLTRRHQRWTMMFNANLDKSASKRQSKAELRNDLKKWEEQRKNKKEKITVDESHLKTHDSEFRKLVSMARNRGAAVPSADEPDAPSSSSMARTSSVPPDSDIIIVDSDDETEVS</sequence>
<dbReference type="GO" id="GO:0003697">
    <property type="term" value="F:single-stranded DNA binding"/>
    <property type="evidence" value="ECO:0007669"/>
    <property type="project" value="InterPro"/>
</dbReference>
<evidence type="ECO:0000256" key="1">
    <source>
        <dbReference type="ARBA" id="ARBA00000900"/>
    </source>
</evidence>
<keyword evidence="9" id="KW-0227">DNA damage</keyword>
<proteinExistence type="inferred from homology"/>
<dbReference type="Pfam" id="PF13923">
    <property type="entry name" value="zf-C3HC4_2"/>
    <property type="match status" value="1"/>
</dbReference>
<evidence type="ECO:0000259" key="22">
    <source>
        <dbReference type="PROSITE" id="PS50800"/>
    </source>
</evidence>
<feature type="region of interest" description="Disordered" evidence="20">
    <location>
        <begin position="288"/>
        <end position="366"/>
    </location>
</feature>
<dbReference type="InterPro" id="IPR017907">
    <property type="entry name" value="Znf_RING_CS"/>
</dbReference>
<keyword evidence="12" id="KW-0862">Zinc</keyword>
<evidence type="ECO:0000256" key="3">
    <source>
        <dbReference type="ARBA" id="ARBA00004906"/>
    </source>
</evidence>
<dbReference type="PANTHER" id="PTHR14134">
    <property type="entry name" value="E3 UBIQUITIN-PROTEIN LIGASE RAD18"/>
    <property type="match status" value="1"/>
</dbReference>
<dbReference type="EMBL" id="JARJCN010000022">
    <property type="protein sequence ID" value="KAJ7090341.1"/>
    <property type="molecule type" value="Genomic_DNA"/>
</dbReference>
<dbReference type="FunFam" id="3.30.40.10:FF:000172">
    <property type="entry name" value="E3 ubiquitin-protein ligase RAD18"/>
    <property type="match status" value="1"/>
</dbReference>
<dbReference type="AlphaFoldDB" id="A0AAD6U9I0"/>
<dbReference type="SMART" id="SM00184">
    <property type="entry name" value="RING"/>
    <property type="match status" value="1"/>
</dbReference>